<proteinExistence type="inferred from homology"/>
<dbReference type="EMBL" id="QEAO01000007">
    <property type="protein sequence ID" value="TPX35801.1"/>
    <property type="molecule type" value="Genomic_DNA"/>
</dbReference>
<gene>
    <name evidence="6" type="ORF">SmJEL517_g01991</name>
</gene>
<accession>A0A507C8F9</accession>
<dbReference type="Gene3D" id="3.40.630.10">
    <property type="entry name" value="Zn peptidases"/>
    <property type="match status" value="1"/>
</dbReference>
<evidence type="ECO:0000313" key="6">
    <source>
        <dbReference type="EMBL" id="TPX35801.1"/>
    </source>
</evidence>
<evidence type="ECO:0000256" key="3">
    <source>
        <dbReference type="PROSITE-ProRule" id="PRU01379"/>
    </source>
</evidence>
<dbReference type="GO" id="GO:0008270">
    <property type="term" value="F:zinc ion binding"/>
    <property type="evidence" value="ECO:0007669"/>
    <property type="project" value="InterPro"/>
</dbReference>
<protein>
    <recommendedName>
        <fullName evidence="5">Peptidase M14 domain-containing protein</fullName>
    </recommendedName>
</protein>
<feature type="compositionally biased region" description="Polar residues" evidence="4">
    <location>
        <begin position="703"/>
        <end position="713"/>
    </location>
</feature>
<feature type="domain" description="Peptidase M14" evidence="5">
    <location>
        <begin position="271"/>
        <end position="542"/>
    </location>
</feature>
<dbReference type="Pfam" id="PF18027">
    <property type="entry name" value="Pepdidase_M14_N"/>
    <property type="match status" value="1"/>
</dbReference>
<dbReference type="STRING" id="1806994.A0A507C8F9"/>
<dbReference type="Gene3D" id="2.60.40.3120">
    <property type="match status" value="1"/>
</dbReference>
<dbReference type="PROSITE" id="PS52035">
    <property type="entry name" value="PEPTIDASE_M14"/>
    <property type="match status" value="1"/>
</dbReference>
<sequence length="818" mass="92717">MAQKGRCIAPLPPPRALQVLAFRPADVRWPQNLKPGSPSPQIDLYPSNTVWEQEPFKYPDQDSESDSNRGPTVAKRKRRDVNIGASAAAQNQQPPIPRIEIYESPNLAVEKSSTVPPSILGQARVPLPEGAIRPPEALIFDSHFESGNLAYVTLDTTTSHYSHYFLSIRPDIDTIGHCQWFWVRIRNMKKDMKYRFSIVNFMKKKTLYSKGMRPLGYSSKKRRWSRIGSDVRYVENVEARSLGALPGRLWCLEFSFVFPDDDDVFYFAHCYPYTYSYLQQTLSGILSHPVQSLHVRHTVVGRTIAGNNLDMLTITARCDDPQELAKRCCIFLTARVHPGETNSSFVLHGFMKFILSEHPEARFLREHFVIKLIPMLNPDGVIIGNHRTNLNAWDMNRTWGLENLKQEVRAPEIYLAKQCILKTQEKRRVVFYMDLHGHMKKLATFIYGCRGQDMRYPERVFPYMMNTSAPDTFFYRRSTFRMDKGKAGTSRIVLYNQGMTNSFTLETSFCGVDTSNHGGYHYSVPDLERIGLEIAKTLFQYYKETKSIEKIERVLAARIESGEQGYADNDKEGSDDDDTDSDDEQLRTVVEKKKKKRKKRQPGKLKPASTNDVRSDAVTKDTNVPKRYTASAPASLLPPIPSKEMTPNRRQSVIRVFNLTTCDSILPSAASPHIPSTETIQEPPKRAFTIKVAKTPTRLASIPSAQPPHQNKSQSEEHQHTNPNLNSSEAISTRQIVATPTQSPSTTPHDSTDAITSEDSYDVRATQINIEGPPPAGTALSPYERSVKIDMKGHVDFRNRRRVTDIPSSLLLPALLPK</sequence>
<dbReference type="InterPro" id="IPR000834">
    <property type="entry name" value="Peptidase_M14"/>
</dbReference>
<dbReference type="GeneID" id="42003216"/>
<feature type="region of interest" description="Disordered" evidence="4">
    <location>
        <begin position="562"/>
        <end position="649"/>
    </location>
</feature>
<name>A0A507C8F9_9FUNG</name>
<feature type="compositionally biased region" description="Acidic residues" evidence="4">
    <location>
        <begin position="573"/>
        <end position="583"/>
    </location>
</feature>
<keyword evidence="7" id="KW-1185">Reference proteome</keyword>
<dbReference type="Pfam" id="PF00246">
    <property type="entry name" value="Peptidase_M14"/>
    <property type="match status" value="1"/>
</dbReference>
<dbReference type="GO" id="GO:0004181">
    <property type="term" value="F:metallocarboxypeptidase activity"/>
    <property type="evidence" value="ECO:0007669"/>
    <property type="project" value="InterPro"/>
</dbReference>
<dbReference type="PANTHER" id="PTHR12756:SF11">
    <property type="entry name" value="CYTOSOLIC CARBOXYPEPTIDASE 1"/>
    <property type="match status" value="1"/>
</dbReference>
<dbReference type="PANTHER" id="PTHR12756">
    <property type="entry name" value="CYTOSOLIC CARBOXYPEPTIDASE"/>
    <property type="match status" value="1"/>
</dbReference>
<reference evidence="6 7" key="1">
    <citation type="journal article" date="2019" name="Sci. Rep.">
        <title>Comparative genomics of chytrid fungi reveal insights into the obligate biotrophic and pathogenic lifestyle of Synchytrium endobioticum.</title>
        <authorList>
            <person name="van de Vossenberg B.T.L.H."/>
            <person name="Warris S."/>
            <person name="Nguyen H.D.T."/>
            <person name="van Gent-Pelzer M.P.E."/>
            <person name="Joly D.L."/>
            <person name="van de Geest H.C."/>
            <person name="Bonants P.J.M."/>
            <person name="Smith D.S."/>
            <person name="Levesque C.A."/>
            <person name="van der Lee T.A.J."/>
        </authorList>
    </citation>
    <scope>NUCLEOTIDE SEQUENCE [LARGE SCALE GENOMIC DNA]</scope>
    <source>
        <strain evidence="6 7">JEL517</strain>
    </source>
</reference>
<feature type="region of interest" description="Disordered" evidence="4">
    <location>
        <begin position="56"/>
        <end position="80"/>
    </location>
</feature>
<comment type="caution">
    <text evidence="6">The sequence shown here is derived from an EMBL/GenBank/DDBJ whole genome shotgun (WGS) entry which is preliminary data.</text>
</comment>
<comment type="cofactor">
    <cofactor evidence="1">
        <name>Zn(2+)</name>
        <dbReference type="ChEBI" id="CHEBI:29105"/>
    </cofactor>
</comment>
<evidence type="ECO:0000259" key="5">
    <source>
        <dbReference type="PROSITE" id="PS52035"/>
    </source>
</evidence>
<feature type="compositionally biased region" description="Basic residues" evidence="4">
    <location>
        <begin position="592"/>
        <end position="603"/>
    </location>
</feature>
<evidence type="ECO:0000313" key="7">
    <source>
        <dbReference type="Proteomes" id="UP000319731"/>
    </source>
</evidence>
<dbReference type="GO" id="GO:0006508">
    <property type="term" value="P:proteolysis"/>
    <property type="evidence" value="ECO:0007669"/>
    <property type="project" value="InterPro"/>
</dbReference>
<dbReference type="OrthoDB" id="10253041at2759"/>
<dbReference type="Proteomes" id="UP000319731">
    <property type="component" value="Unassembled WGS sequence"/>
</dbReference>
<dbReference type="SUPFAM" id="SSF53187">
    <property type="entry name" value="Zn-dependent exopeptidases"/>
    <property type="match status" value="1"/>
</dbReference>
<dbReference type="InterPro" id="IPR050821">
    <property type="entry name" value="Cytosolic_carboxypeptidase"/>
</dbReference>
<evidence type="ECO:0000256" key="4">
    <source>
        <dbReference type="SAM" id="MobiDB-lite"/>
    </source>
</evidence>
<feature type="active site" description="Proton donor/acceptor" evidence="3">
    <location>
        <position position="506"/>
    </location>
</feature>
<dbReference type="RefSeq" id="XP_031026233.1">
    <property type="nucleotide sequence ID" value="XM_031167919.1"/>
</dbReference>
<comment type="similarity">
    <text evidence="2 3">Belongs to the peptidase M14 family.</text>
</comment>
<organism evidence="6 7">
    <name type="scientific">Synchytrium microbalum</name>
    <dbReference type="NCBI Taxonomy" id="1806994"/>
    <lineage>
        <taxon>Eukaryota</taxon>
        <taxon>Fungi</taxon>
        <taxon>Fungi incertae sedis</taxon>
        <taxon>Chytridiomycota</taxon>
        <taxon>Chytridiomycota incertae sedis</taxon>
        <taxon>Chytridiomycetes</taxon>
        <taxon>Synchytriales</taxon>
        <taxon>Synchytriaceae</taxon>
        <taxon>Synchytrium</taxon>
    </lineage>
</organism>
<evidence type="ECO:0000256" key="2">
    <source>
        <dbReference type="ARBA" id="ARBA00005988"/>
    </source>
</evidence>
<evidence type="ECO:0000256" key="1">
    <source>
        <dbReference type="ARBA" id="ARBA00001947"/>
    </source>
</evidence>
<feature type="region of interest" description="Disordered" evidence="4">
    <location>
        <begin position="699"/>
        <end position="728"/>
    </location>
</feature>
<dbReference type="AlphaFoldDB" id="A0A507C8F9"/>
<dbReference type="InterPro" id="IPR040626">
    <property type="entry name" value="Pepdidase_M14_N"/>
</dbReference>